<keyword evidence="1" id="KW-0472">Membrane</keyword>
<dbReference type="InterPro" id="IPR035919">
    <property type="entry name" value="EAL_sf"/>
</dbReference>
<dbReference type="InterPro" id="IPR001633">
    <property type="entry name" value="EAL_dom"/>
</dbReference>
<sequence length="700" mass="76729">MDAAVRPRQPFVTHQPVNASSRRLIVLIKGAYWFALLIIAAMSMASFILLQQMMAAQEHDDALITLASAQKTLSQRVVFLAGAVQDAPEREKLGLLSSLRTANAEFEANYDLLLKRTGADPASPARFDPASIESVLYGKPYHLDALSMSLADNGWRFISALETELGVGYGTYLAGKERAVLDETVAKATLEGFTALSQRISAQADARLDSTASLHRTLFYATIGVIVLVALFIFRPMSDVILRKTDELMDARNSMAFLAVHDGLTGLHNRTFLTDHFDTLIKGAQRRSERMAVVQIDLDRFKQINDTLGHAAGDYVLVVTAQRMRESCRASDICVRLGGDEFVMILQGAGSTEDINMVAQRIMRRINEPISFQGTTILPGASAGIAVYPVDADNANDLVVHADLALYSAKKQGGGAFSFFSEELRRELEHRKLLEHDMRIAIAEKSFQVYFQPQVSLTTGAIAGIEALVRWKHETRGMIPPGEFIPVAEKSGLMADIGRVVIAKAIRAAGEWHRAGLQFGRLAVNVSGTELREVDFDAFLFDTLEAEGLPPQKLSLEIVESVILDDEKTGIAAKLRHIRSAGVHLELDDFGTGYASLSHVNPNEIDRLKIDRRFVQNINSNGDNTKIVRAITELARGLGISIIAEGAETEAELTSLKSIGCDQVQGYSIAFPMPTEQAQEWLALRSPKKPQLTVVTGNRA</sequence>
<feature type="transmembrane region" description="Helical" evidence="1">
    <location>
        <begin position="217"/>
        <end position="234"/>
    </location>
</feature>
<dbReference type="PROSITE" id="PS50887">
    <property type="entry name" value="GGDEF"/>
    <property type="match status" value="1"/>
</dbReference>
<dbReference type="PANTHER" id="PTHR44757:SF2">
    <property type="entry name" value="BIOFILM ARCHITECTURE MAINTENANCE PROTEIN MBAA"/>
    <property type="match status" value="1"/>
</dbReference>
<feature type="domain" description="GGDEF" evidence="3">
    <location>
        <begin position="289"/>
        <end position="422"/>
    </location>
</feature>
<keyword evidence="5" id="KW-1185">Reference proteome</keyword>
<dbReference type="Pfam" id="PF00990">
    <property type="entry name" value="GGDEF"/>
    <property type="match status" value="1"/>
</dbReference>
<dbReference type="InterPro" id="IPR043128">
    <property type="entry name" value="Rev_trsase/Diguanyl_cyclase"/>
</dbReference>
<feature type="domain" description="EAL" evidence="2">
    <location>
        <begin position="431"/>
        <end position="686"/>
    </location>
</feature>
<dbReference type="SUPFAM" id="SSF141868">
    <property type="entry name" value="EAL domain-like"/>
    <property type="match status" value="1"/>
</dbReference>
<dbReference type="NCBIfam" id="TIGR00254">
    <property type="entry name" value="GGDEF"/>
    <property type="match status" value="1"/>
</dbReference>
<comment type="caution">
    <text evidence="4">The sequence shown here is derived from an EMBL/GenBank/DDBJ whole genome shotgun (WGS) entry which is preliminary data.</text>
</comment>
<dbReference type="SUPFAM" id="SSF55073">
    <property type="entry name" value="Nucleotide cyclase"/>
    <property type="match status" value="1"/>
</dbReference>
<dbReference type="Gene3D" id="3.20.20.450">
    <property type="entry name" value="EAL domain"/>
    <property type="match status" value="1"/>
</dbReference>
<organism evidence="4 5">
    <name type="scientific">Mesorhizobium marinum</name>
    <dbReference type="NCBI Taxonomy" id="3228790"/>
    <lineage>
        <taxon>Bacteria</taxon>
        <taxon>Pseudomonadati</taxon>
        <taxon>Pseudomonadota</taxon>
        <taxon>Alphaproteobacteria</taxon>
        <taxon>Hyphomicrobiales</taxon>
        <taxon>Phyllobacteriaceae</taxon>
        <taxon>Mesorhizobium</taxon>
    </lineage>
</organism>
<evidence type="ECO:0000259" key="2">
    <source>
        <dbReference type="PROSITE" id="PS50883"/>
    </source>
</evidence>
<evidence type="ECO:0000313" key="4">
    <source>
        <dbReference type="EMBL" id="MEW9806591.1"/>
    </source>
</evidence>
<dbReference type="Gene3D" id="3.30.70.270">
    <property type="match status" value="1"/>
</dbReference>
<evidence type="ECO:0000313" key="5">
    <source>
        <dbReference type="Proteomes" id="UP001556196"/>
    </source>
</evidence>
<keyword evidence="1" id="KW-0812">Transmembrane</keyword>
<dbReference type="CDD" id="cd01948">
    <property type="entry name" value="EAL"/>
    <property type="match status" value="1"/>
</dbReference>
<evidence type="ECO:0000256" key="1">
    <source>
        <dbReference type="SAM" id="Phobius"/>
    </source>
</evidence>
<dbReference type="SMART" id="SM00052">
    <property type="entry name" value="EAL"/>
    <property type="match status" value="1"/>
</dbReference>
<evidence type="ECO:0000259" key="3">
    <source>
        <dbReference type="PROSITE" id="PS50887"/>
    </source>
</evidence>
<gene>
    <name evidence="4" type="ORF">ABUE31_11410</name>
</gene>
<dbReference type="CDD" id="cd01949">
    <property type="entry name" value="GGDEF"/>
    <property type="match status" value="1"/>
</dbReference>
<dbReference type="Pfam" id="PF00563">
    <property type="entry name" value="EAL"/>
    <property type="match status" value="1"/>
</dbReference>
<dbReference type="InterPro" id="IPR052155">
    <property type="entry name" value="Biofilm_reg_signaling"/>
</dbReference>
<protein>
    <submittedName>
        <fullName evidence="4">Bifunctional diguanylate cyclase/phosphodiesterase</fullName>
    </submittedName>
</protein>
<proteinExistence type="predicted"/>
<dbReference type="InterPro" id="IPR029787">
    <property type="entry name" value="Nucleotide_cyclase"/>
</dbReference>
<feature type="transmembrane region" description="Helical" evidence="1">
    <location>
        <begin position="31"/>
        <end position="50"/>
    </location>
</feature>
<dbReference type="PROSITE" id="PS50883">
    <property type="entry name" value="EAL"/>
    <property type="match status" value="1"/>
</dbReference>
<dbReference type="EMBL" id="JBFOCI010000003">
    <property type="protein sequence ID" value="MEW9806591.1"/>
    <property type="molecule type" value="Genomic_DNA"/>
</dbReference>
<dbReference type="Proteomes" id="UP001556196">
    <property type="component" value="Unassembled WGS sequence"/>
</dbReference>
<dbReference type="RefSeq" id="WP_367723727.1">
    <property type="nucleotide sequence ID" value="NZ_JBFOCI010000003.1"/>
</dbReference>
<keyword evidence="1" id="KW-1133">Transmembrane helix</keyword>
<dbReference type="PANTHER" id="PTHR44757">
    <property type="entry name" value="DIGUANYLATE CYCLASE DGCP"/>
    <property type="match status" value="1"/>
</dbReference>
<dbReference type="InterPro" id="IPR000160">
    <property type="entry name" value="GGDEF_dom"/>
</dbReference>
<reference evidence="4 5" key="1">
    <citation type="submission" date="2024-06" db="EMBL/GenBank/DDBJ databases">
        <authorList>
            <person name="Tuo L."/>
        </authorList>
    </citation>
    <scope>NUCLEOTIDE SEQUENCE [LARGE SCALE GENOMIC DNA]</scope>
    <source>
        <strain evidence="4 5">ZMM04-5</strain>
    </source>
</reference>
<dbReference type="SMART" id="SM00267">
    <property type="entry name" value="GGDEF"/>
    <property type="match status" value="1"/>
</dbReference>
<name>A0ABV3R017_9HYPH</name>
<accession>A0ABV3R017</accession>